<dbReference type="EMBL" id="JBHSBL010000018">
    <property type="protein sequence ID" value="MFC4068042.1"/>
    <property type="molecule type" value="Genomic_DNA"/>
</dbReference>
<dbReference type="Proteomes" id="UP001595867">
    <property type="component" value="Unassembled WGS sequence"/>
</dbReference>
<dbReference type="Pfam" id="PF00015">
    <property type="entry name" value="MCPsignal"/>
    <property type="match status" value="1"/>
</dbReference>
<comment type="caution">
    <text evidence="5">The sequence shown here is derived from an EMBL/GenBank/DDBJ whole genome shotgun (WGS) entry which is preliminary data.</text>
</comment>
<reference evidence="6" key="1">
    <citation type="journal article" date="2019" name="Int. J. Syst. Evol. Microbiol.">
        <title>The Global Catalogue of Microorganisms (GCM) 10K type strain sequencing project: providing services to taxonomists for standard genome sequencing and annotation.</title>
        <authorList>
            <consortium name="The Broad Institute Genomics Platform"/>
            <consortium name="The Broad Institute Genome Sequencing Center for Infectious Disease"/>
            <person name="Wu L."/>
            <person name="Ma J."/>
        </authorList>
    </citation>
    <scope>NUCLEOTIDE SEQUENCE [LARGE SCALE GENOMIC DNA]</scope>
    <source>
        <strain evidence="6">TBRC 5832</strain>
    </source>
</reference>
<dbReference type="SMART" id="SM00283">
    <property type="entry name" value="MA"/>
    <property type="match status" value="1"/>
</dbReference>
<evidence type="ECO:0000256" key="2">
    <source>
        <dbReference type="PROSITE-ProRule" id="PRU00284"/>
    </source>
</evidence>
<feature type="region of interest" description="Disordered" evidence="3">
    <location>
        <begin position="325"/>
        <end position="350"/>
    </location>
</feature>
<feature type="domain" description="Methyl-accepting transducer" evidence="4">
    <location>
        <begin position="116"/>
        <end position="269"/>
    </location>
</feature>
<sequence length="350" mass="37719">MPSLLRKLSLTPADPEEPSLKLKPGVVAGALDAVPSYCDVVDGHVRDVIEQTGEAAHAIVQQLVKVDSLAEVMAGDVAQLAGTLSRTETELSQVSASNDQLVGRLISYFLHRDHQIRALVEQMRELDQHVKQIEEVSRATNILALNAMIEAVRAGEAGEGFSVVADEVRKLAHRSAEAAHGIGSNIGDLTAKLDAVLSDDSQFDREQQLPAVTEETAMTRRLGGIANAQREMSEMVAGILKDTVSAAQQVQQSSSALTSETTGAVGHVQFQDISRQMLEHVVDAVADVRRQAEDVASYARGAVTEEELMSRVISVEDLRAKHVMSRQRSTHASQTGGPAHDDAEPLIELF</sequence>
<evidence type="ECO:0000313" key="6">
    <source>
        <dbReference type="Proteomes" id="UP001595867"/>
    </source>
</evidence>
<evidence type="ECO:0000313" key="5">
    <source>
        <dbReference type="EMBL" id="MFC4068042.1"/>
    </source>
</evidence>
<dbReference type="PANTHER" id="PTHR32089">
    <property type="entry name" value="METHYL-ACCEPTING CHEMOTAXIS PROTEIN MCPB"/>
    <property type="match status" value="1"/>
</dbReference>
<dbReference type="InterPro" id="IPR004089">
    <property type="entry name" value="MCPsignal_dom"/>
</dbReference>
<proteinExistence type="predicted"/>
<organism evidence="5 6">
    <name type="scientific">Actinoplanes subglobosus</name>
    <dbReference type="NCBI Taxonomy" id="1547892"/>
    <lineage>
        <taxon>Bacteria</taxon>
        <taxon>Bacillati</taxon>
        <taxon>Actinomycetota</taxon>
        <taxon>Actinomycetes</taxon>
        <taxon>Micromonosporales</taxon>
        <taxon>Micromonosporaceae</taxon>
        <taxon>Actinoplanes</taxon>
    </lineage>
</organism>
<dbReference type="RefSeq" id="WP_378068926.1">
    <property type="nucleotide sequence ID" value="NZ_JBHSBL010000018.1"/>
</dbReference>
<gene>
    <name evidence="5" type="ORF">ACFO0C_24185</name>
</gene>
<protein>
    <submittedName>
        <fullName evidence="5">Methyl-accepting chemotaxis protein</fullName>
    </submittedName>
</protein>
<keyword evidence="1 2" id="KW-0807">Transducer</keyword>
<dbReference type="PROSITE" id="PS50111">
    <property type="entry name" value="CHEMOTAXIS_TRANSDUC_2"/>
    <property type="match status" value="1"/>
</dbReference>
<evidence type="ECO:0000256" key="3">
    <source>
        <dbReference type="SAM" id="MobiDB-lite"/>
    </source>
</evidence>
<dbReference type="Gene3D" id="1.10.287.950">
    <property type="entry name" value="Methyl-accepting chemotaxis protein"/>
    <property type="match status" value="1"/>
</dbReference>
<keyword evidence="6" id="KW-1185">Reference proteome</keyword>
<name>A0ABV8IUY4_9ACTN</name>
<evidence type="ECO:0000256" key="1">
    <source>
        <dbReference type="ARBA" id="ARBA00023224"/>
    </source>
</evidence>
<dbReference type="PANTHER" id="PTHR32089:SF112">
    <property type="entry name" value="LYSOZYME-LIKE PROTEIN-RELATED"/>
    <property type="match status" value="1"/>
</dbReference>
<dbReference type="SUPFAM" id="SSF58104">
    <property type="entry name" value="Methyl-accepting chemotaxis protein (MCP) signaling domain"/>
    <property type="match status" value="1"/>
</dbReference>
<evidence type="ECO:0000259" key="4">
    <source>
        <dbReference type="PROSITE" id="PS50111"/>
    </source>
</evidence>
<accession>A0ABV8IUY4</accession>